<evidence type="ECO:0000259" key="1">
    <source>
        <dbReference type="Pfam" id="PF13229"/>
    </source>
</evidence>
<dbReference type="InterPro" id="IPR012334">
    <property type="entry name" value="Pectin_lyas_fold"/>
</dbReference>
<evidence type="ECO:0000313" key="3">
    <source>
        <dbReference type="Proteomes" id="UP000269692"/>
    </source>
</evidence>
<gene>
    <name evidence="2" type="ORF">D9R14_03870</name>
</gene>
<evidence type="ECO:0000313" key="2">
    <source>
        <dbReference type="EMBL" id="RLP81139.1"/>
    </source>
</evidence>
<protein>
    <submittedName>
        <fullName evidence="2">Right-handed parallel beta-helix repeat-containing protein</fullName>
    </submittedName>
</protein>
<dbReference type="SUPFAM" id="SSF51126">
    <property type="entry name" value="Pectin lyase-like"/>
    <property type="match status" value="1"/>
</dbReference>
<dbReference type="InterPro" id="IPR011050">
    <property type="entry name" value="Pectin_lyase_fold/virulence"/>
</dbReference>
<comment type="caution">
    <text evidence="2">The sequence shown here is derived from an EMBL/GenBank/DDBJ whole genome shotgun (WGS) entry which is preliminary data.</text>
</comment>
<proteinExistence type="predicted"/>
<sequence>MGNNGMRDVNAAFLLSRRELILAGLGIIFVPPAIAGATRDPFLANAPAALKDRLAELGRLSRRTQVGHVNIPRLYRDLDALPGSRDAVDLRSFGARQDGETDDTDAVRNALGSSAQVIRISGGGVVRITRSIDVDRSVAFVGAGDGTSIRYTGAGAVFNVGLRQGGDTDFLHDLRFDRLVVSGPGNGNRTPPLIQARNVRGISLTRSKISNMGGLVVRHALERKINFRGEGAPRSPDVDPAVLGGFSAASTDDLNEDVVLIDNEIACDAYFAQALRVNFGKRLVAAYNRCRHANISWWGGGGRVIEGGAMQFLRRVREFAIVGNEVHGSLGGIYGNNGDNVLIEDNMSDDVLDCGIDFEGCFNSIARRNICRDAGNFAYSTFFAAKNVSFEHNIAIQTGKGASAPQRLGSRPVGKPTGTIVFALRSAGFAGEGKIEVACTNNTFAFTGPAGLGYVLPSYSSSLNFSENEFLNVKCNLKYSQSGVVVINRNAFVYTQPSLEPEVLVGIGDTRPRSESRIVDNTLLIAADMPKGSAALGAVQRSPGRTVISGNDVKLSGGSVEYGLLIRTEKPEDGKEPEFVVRDNRLPSIVDRSEGGAANVLAEGNVDAGGSGVGVVR</sequence>
<dbReference type="AlphaFoldDB" id="A0A3L7AL30"/>
<dbReference type="Pfam" id="PF13229">
    <property type="entry name" value="Beta_helix"/>
    <property type="match status" value="1"/>
</dbReference>
<dbReference type="InterPro" id="IPR039448">
    <property type="entry name" value="Beta_helix"/>
</dbReference>
<organism evidence="2 3">
    <name type="scientific">Xanthobacter tagetidis</name>
    <dbReference type="NCBI Taxonomy" id="60216"/>
    <lineage>
        <taxon>Bacteria</taxon>
        <taxon>Pseudomonadati</taxon>
        <taxon>Pseudomonadota</taxon>
        <taxon>Alphaproteobacteria</taxon>
        <taxon>Hyphomicrobiales</taxon>
        <taxon>Xanthobacteraceae</taxon>
        <taxon>Xanthobacter</taxon>
    </lineage>
</organism>
<dbReference type="EMBL" id="RCTF01000002">
    <property type="protein sequence ID" value="RLP81139.1"/>
    <property type="molecule type" value="Genomic_DNA"/>
</dbReference>
<reference evidence="2 3" key="1">
    <citation type="submission" date="2018-10" db="EMBL/GenBank/DDBJ databases">
        <title>Xanthobacter tagetidis genome sequencing and assembly.</title>
        <authorList>
            <person name="Maclea K.S."/>
            <person name="Goen A.E."/>
            <person name="Fatima S.A."/>
        </authorList>
    </citation>
    <scope>NUCLEOTIDE SEQUENCE [LARGE SCALE GENOMIC DNA]</scope>
    <source>
        <strain evidence="2 3">ATCC 700314</strain>
    </source>
</reference>
<dbReference type="Gene3D" id="2.160.20.10">
    <property type="entry name" value="Single-stranded right-handed beta-helix, Pectin lyase-like"/>
    <property type="match status" value="2"/>
</dbReference>
<dbReference type="OrthoDB" id="7524030at2"/>
<accession>A0A3L7AL30</accession>
<feature type="domain" description="Right handed beta helix" evidence="1">
    <location>
        <begin position="295"/>
        <end position="401"/>
    </location>
</feature>
<keyword evidence="3" id="KW-1185">Reference proteome</keyword>
<name>A0A3L7AL30_9HYPH</name>
<dbReference type="Proteomes" id="UP000269692">
    <property type="component" value="Unassembled WGS sequence"/>
</dbReference>